<evidence type="ECO:0000259" key="10">
    <source>
        <dbReference type="Pfam" id="PF13953"/>
    </source>
</evidence>
<dbReference type="InterPro" id="IPR000015">
    <property type="entry name" value="Fimb_usher"/>
</dbReference>
<dbReference type="Gene3D" id="2.60.40.3110">
    <property type="match status" value="1"/>
</dbReference>
<feature type="domain" description="PapC-like C-terminal" evidence="10">
    <location>
        <begin position="764"/>
        <end position="829"/>
    </location>
</feature>
<evidence type="ECO:0000313" key="15">
    <source>
        <dbReference type="Proteomes" id="UP001222403"/>
    </source>
</evidence>
<comment type="subcellular location">
    <subcellularLocation>
        <location evidence="1">Cell outer membrane</location>
        <topology evidence="1">Multi-pass membrane protein</topology>
    </subcellularLocation>
</comment>
<dbReference type="RefSeq" id="WP_163860587.1">
    <property type="nucleotide sequence ID" value="NZ_CAXOLV010000021.1"/>
</dbReference>
<gene>
    <name evidence="12" type="ORF">M5J11_07270</name>
    <name evidence="13" type="ORF">PG365_02100</name>
</gene>
<dbReference type="InterPro" id="IPR042186">
    <property type="entry name" value="FimD_plug_dom"/>
</dbReference>
<sequence length="851" mass="92237">MDNKLFKTSLLSSLICLSLYSYGDDYFDPSMLESQLGVDPSQLDLSQFSRSNSIPAGDYHADLEVNRNSLGDKLLTFSPNKQGDVVLVVTPALLEEWGVNVKAIPSLKALEPNTKILNIGEYIKDASVITDMSKLTVRVEIPQIAMLEKSRGYIDPKLLDDGVSALFLNYFISGNKSRNDSGYSGVNNSDNIFATIASGLNIGAWRLRSNMSYSRSSGDYGSQSSTNFNNTYMMRAIHSIRSTFMVGEITTGSDVFDSIPFKGIKLTSNEDMLPSSQRGFAPEINGIASSNARVTIRQNGYIVYQTYVSPGAFKLKDVYATGNAGDLDVTVTEENGTEKTFTVAYSSLPVMLRPGSYKYETSVGRFNGGYTKTSRESDFFLGSYIYGLPTNATLYGGLLMAKNYFSVAGGVGISLGSFGALSADVTHATANMDGALGDKSGQSYRIRYSKSMTTTGTSIDLTALRYSTRSYFSFSDFNTYDHRLKDDVAPWLNQRQRASFTTSISQSLGKYGSIFLSGSISDYWDINREVRQVAFGYNGSFREINYSIRYSIDRVKGESAWPENRQISINVNVPFSLFSNHEMARNMSSSYMFTQDNNHRMTNQLAVNGSVLDNKLSYGISQGYENKGGGNTGSVNASYSGSKGSVSAGYSYSKDNRSMNASVSGGALIHSGGVLLGRPVSSSMAIIEADGAAGAEVGSKDTVINSSGYALYPYTSPYNANIINMDVNTLPNDVMLKETSKTIYPTEGSIVKVKFDTKLGLQAIINLKTPSGTPIPFGAVAVLEELNVTDVNTGIVGDNNQVFMSGLPANGKLNVSWGSNNSQRCTATFSGLDTLKVSQSQPVRTISAVCQ</sequence>
<keyword evidence="6" id="KW-0812">Transmembrane</keyword>
<dbReference type="GO" id="GO:0009297">
    <property type="term" value="P:pilus assembly"/>
    <property type="evidence" value="ECO:0007669"/>
    <property type="project" value="InterPro"/>
</dbReference>
<dbReference type="GO" id="GO:0015473">
    <property type="term" value="F:fimbrial usher porin activity"/>
    <property type="evidence" value="ECO:0007669"/>
    <property type="project" value="InterPro"/>
</dbReference>
<evidence type="ECO:0000256" key="6">
    <source>
        <dbReference type="ARBA" id="ARBA00022692"/>
    </source>
</evidence>
<dbReference type="GO" id="GO:0009279">
    <property type="term" value="C:cell outer membrane"/>
    <property type="evidence" value="ECO:0007669"/>
    <property type="project" value="UniProtKB-SubCell"/>
</dbReference>
<reference evidence="12" key="1">
    <citation type="journal article" date="2022" name="Front. Microbiol.">
        <title>Identification of a novel aminoglycoside O-nucleotidyltransferase AadA33 in Providencia vermicola.</title>
        <authorList>
            <person name="Feng C."/>
            <person name="Gao M."/>
            <person name="Jiang W."/>
            <person name="Shi W."/>
            <person name="Li A."/>
            <person name="Liu S."/>
            <person name="Zhang L."/>
            <person name="Zhang X."/>
            <person name="Li Q."/>
            <person name="Lin H."/>
            <person name="Lu J."/>
            <person name="Li K."/>
            <person name="Zhang H."/>
            <person name="Hu Y."/>
            <person name="Bao Q."/>
            <person name="Lin X."/>
        </authorList>
    </citation>
    <scope>NUCLEOTIDE SEQUENCE</scope>
    <source>
        <strain evidence="12">P13</strain>
    </source>
</reference>
<evidence type="ECO:0000313" key="13">
    <source>
        <dbReference type="EMBL" id="WFC07203.1"/>
    </source>
</evidence>
<dbReference type="SUPFAM" id="SSF141729">
    <property type="entry name" value="FimD N-terminal domain-like"/>
    <property type="match status" value="1"/>
</dbReference>
<dbReference type="InterPro" id="IPR043142">
    <property type="entry name" value="PapC-like_C_sf"/>
</dbReference>
<keyword evidence="7" id="KW-0732">Signal</keyword>
<proteinExistence type="inferred from homology"/>
<evidence type="ECO:0000259" key="11">
    <source>
        <dbReference type="Pfam" id="PF13954"/>
    </source>
</evidence>
<evidence type="ECO:0000313" key="14">
    <source>
        <dbReference type="Proteomes" id="UP001057142"/>
    </source>
</evidence>
<comment type="similarity">
    <text evidence="2">Belongs to the fimbrial export usher family.</text>
</comment>
<dbReference type="Pfam" id="PF00577">
    <property type="entry name" value="Usher"/>
    <property type="match status" value="1"/>
</dbReference>
<evidence type="ECO:0000256" key="5">
    <source>
        <dbReference type="ARBA" id="ARBA00022558"/>
    </source>
</evidence>
<dbReference type="Proteomes" id="UP001222403">
    <property type="component" value="Chromosome"/>
</dbReference>
<reference evidence="13" key="2">
    <citation type="submission" date="2023-01" db="EMBL/GenBank/DDBJ databases">
        <title>The prevalence of carbapenem-resistant bacteria in aquaculture in China and the genetic diversity of carbapenem-resistant genes.</title>
        <authorList>
            <person name="Wen R."/>
        </authorList>
    </citation>
    <scope>NUCLEOTIDE SEQUENCE</scope>
    <source>
        <strain evidence="13">PVA41-chromosome</strain>
    </source>
</reference>
<protein>
    <submittedName>
        <fullName evidence="13">Fimbrial biogenesis outer membrane usher protein</fullName>
    </submittedName>
</protein>
<feature type="domain" description="PapC N-terminal" evidence="11">
    <location>
        <begin position="26"/>
        <end position="173"/>
    </location>
</feature>
<dbReference type="InterPro" id="IPR025949">
    <property type="entry name" value="PapC-like_C"/>
</dbReference>
<evidence type="ECO:0000256" key="7">
    <source>
        <dbReference type="ARBA" id="ARBA00022729"/>
    </source>
</evidence>
<dbReference type="InterPro" id="IPR037224">
    <property type="entry name" value="PapC_N_sf"/>
</dbReference>
<dbReference type="Gene3D" id="2.60.40.2610">
    <property type="entry name" value="Outer membrane usher protein FimD, plug domain"/>
    <property type="match status" value="1"/>
</dbReference>
<dbReference type="FunFam" id="2.60.40.3110:FF:000001">
    <property type="entry name" value="Putative fimbrial outer membrane usher"/>
    <property type="match status" value="1"/>
</dbReference>
<dbReference type="Gene3D" id="3.10.20.410">
    <property type="match status" value="1"/>
</dbReference>
<evidence type="ECO:0000256" key="3">
    <source>
        <dbReference type="ARBA" id="ARBA00022448"/>
    </source>
</evidence>
<accession>A0AAX3S0Z9</accession>
<dbReference type="AlphaFoldDB" id="A0AAX3S0Z9"/>
<evidence type="ECO:0000256" key="1">
    <source>
        <dbReference type="ARBA" id="ARBA00004571"/>
    </source>
</evidence>
<dbReference type="EMBL" id="CP116222">
    <property type="protein sequence ID" value="WFC07203.1"/>
    <property type="molecule type" value="Genomic_DNA"/>
</dbReference>
<evidence type="ECO:0000256" key="4">
    <source>
        <dbReference type="ARBA" id="ARBA00022452"/>
    </source>
</evidence>
<keyword evidence="3" id="KW-0813">Transport</keyword>
<keyword evidence="5" id="KW-1029">Fimbrium biogenesis</keyword>
<dbReference type="Pfam" id="PF13953">
    <property type="entry name" value="PapC_C"/>
    <property type="match status" value="1"/>
</dbReference>
<evidence type="ECO:0000256" key="9">
    <source>
        <dbReference type="ARBA" id="ARBA00023237"/>
    </source>
</evidence>
<keyword evidence="8" id="KW-0472">Membrane</keyword>
<keyword evidence="9" id="KW-0998">Cell outer membrane</keyword>
<dbReference type="Gene3D" id="2.60.40.2070">
    <property type="match status" value="1"/>
</dbReference>
<keyword evidence="14" id="KW-1185">Reference proteome</keyword>
<dbReference type="EMBL" id="CP097327">
    <property type="protein sequence ID" value="USB38268.1"/>
    <property type="molecule type" value="Genomic_DNA"/>
</dbReference>
<dbReference type="InterPro" id="IPR025885">
    <property type="entry name" value="PapC_N"/>
</dbReference>
<dbReference type="Proteomes" id="UP001057142">
    <property type="component" value="Chromosome"/>
</dbReference>
<dbReference type="PANTHER" id="PTHR30451">
    <property type="entry name" value="OUTER MEMBRANE USHER PROTEIN"/>
    <property type="match status" value="1"/>
</dbReference>
<evidence type="ECO:0000256" key="8">
    <source>
        <dbReference type="ARBA" id="ARBA00023136"/>
    </source>
</evidence>
<evidence type="ECO:0000313" key="12">
    <source>
        <dbReference type="EMBL" id="USB38268.1"/>
    </source>
</evidence>
<name>A0AAX3S0Z9_9GAMM</name>
<organism evidence="13 15">
    <name type="scientific">Providencia vermicola</name>
    <dbReference type="NCBI Taxonomy" id="333965"/>
    <lineage>
        <taxon>Bacteria</taxon>
        <taxon>Pseudomonadati</taxon>
        <taxon>Pseudomonadota</taxon>
        <taxon>Gammaproteobacteria</taxon>
        <taxon>Enterobacterales</taxon>
        <taxon>Morganellaceae</taxon>
        <taxon>Providencia</taxon>
    </lineage>
</organism>
<dbReference type="Pfam" id="PF13954">
    <property type="entry name" value="PapC_N"/>
    <property type="match status" value="1"/>
</dbReference>
<evidence type="ECO:0000256" key="2">
    <source>
        <dbReference type="ARBA" id="ARBA00008064"/>
    </source>
</evidence>
<keyword evidence="4" id="KW-1134">Transmembrane beta strand</keyword>
<dbReference type="PANTHER" id="PTHR30451:SF21">
    <property type="entry name" value="FIMBRIAL USHER DOMAIN-CONTAINING PROTEIN YDET-RELATED"/>
    <property type="match status" value="1"/>
</dbReference>